<organism evidence="1 2">
    <name type="scientific">Streptomyces exfoliatus</name>
    <name type="common">Streptomyces hydrogenans</name>
    <dbReference type="NCBI Taxonomy" id="1905"/>
    <lineage>
        <taxon>Bacteria</taxon>
        <taxon>Bacillati</taxon>
        <taxon>Actinomycetota</taxon>
        <taxon>Actinomycetes</taxon>
        <taxon>Kitasatosporales</taxon>
        <taxon>Streptomycetaceae</taxon>
        <taxon>Streptomyces</taxon>
    </lineage>
</organism>
<sequence length="675" mass="73737">MCGSSRTRAELVALLDRAGLQIAGRWGPENVLTPTAAWRSVVSYETVPTAVVRDDRPDLVPALNAQWHRLAREHGIVDAKGEFLIHVAGDDTWARVRLAPDWDLAGVLGDRPGRPEFVTLSLDGESLLGVTCEEYEVWLVAVGGIRERREEAARAAARETPEKREAAWESLTGARLRPTKRLWGEWVEWLGFNDGASDEVLIRLLDLGAVHFLHRTLSATVLDAAIAHPDGRVRGALAEYQRSMAPERWTALVLGEESAARRALLVEIAATRGGLTADGHDRIATDPSPLVRAEAARTRGLPAHLLADLADDPIASVRRAVREASDGYPGRDGYDGYGEYVAEHEDGGQAAYEALAADRGAVASRRIAPEVAALLATHEDPYVRRALAANPHAGPEALALLAADGDEDVRRELADHPRLPADVLAALIEDESEPVRRAASVHPELSEAQRAKCLAGLDLDGMRHDVPWVRDLHGDAEAMRRIAASCHPLLRSTVARARRLPPDVVARLARDEDRVVRLFLAESCDDAPADMLLEVWLWWNGSLSSPGRPRTHPNFPRTGLLPYATDPHPRLRQLALDDPESTSALVERFSRDEDGEVRLRAAVDPRLSAASAVRLLDDGSDAVRYAAARHPALPARALVRALRDGDLRRCAVMNPALPEPVMHWMIDTALAGLHL</sequence>
<dbReference type="EMBL" id="JBEZAM010000041">
    <property type="protein sequence ID" value="MEU7296394.1"/>
    <property type="molecule type" value="Genomic_DNA"/>
</dbReference>
<reference evidence="1 2" key="1">
    <citation type="submission" date="2024-06" db="EMBL/GenBank/DDBJ databases">
        <title>The Natural Products Discovery Center: Release of the First 8490 Sequenced Strains for Exploring Actinobacteria Biosynthetic Diversity.</title>
        <authorList>
            <person name="Kalkreuter E."/>
            <person name="Kautsar S.A."/>
            <person name="Yang D."/>
            <person name="Bader C.D."/>
            <person name="Teijaro C.N."/>
            <person name="Fluegel L."/>
            <person name="Davis C.M."/>
            <person name="Simpson J.R."/>
            <person name="Lauterbach L."/>
            <person name="Steele A.D."/>
            <person name="Gui C."/>
            <person name="Meng S."/>
            <person name="Li G."/>
            <person name="Viehrig K."/>
            <person name="Ye F."/>
            <person name="Su P."/>
            <person name="Kiefer A.F."/>
            <person name="Nichols A."/>
            <person name="Cepeda A.J."/>
            <person name="Yan W."/>
            <person name="Fan B."/>
            <person name="Jiang Y."/>
            <person name="Adhikari A."/>
            <person name="Zheng C.-J."/>
            <person name="Schuster L."/>
            <person name="Cowan T.M."/>
            <person name="Smanski M.J."/>
            <person name="Chevrette M.G."/>
            <person name="De Carvalho L.P.S."/>
            <person name="Shen B."/>
        </authorList>
    </citation>
    <scope>NUCLEOTIDE SEQUENCE [LARGE SCALE GENOMIC DNA]</scope>
    <source>
        <strain evidence="1 2">NPDC045705</strain>
    </source>
</reference>
<keyword evidence="2" id="KW-1185">Reference proteome</keyword>
<dbReference type="InterPro" id="IPR011989">
    <property type="entry name" value="ARM-like"/>
</dbReference>
<protein>
    <submittedName>
        <fullName evidence="1">PE-PGRS family protein</fullName>
    </submittedName>
</protein>
<proteinExistence type="predicted"/>
<gene>
    <name evidence="1" type="ORF">AB0A76_24830</name>
</gene>
<accession>A0ABV3D1N5</accession>
<comment type="caution">
    <text evidence="1">The sequence shown here is derived from an EMBL/GenBank/DDBJ whole genome shotgun (WGS) entry which is preliminary data.</text>
</comment>
<evidence type="ECO:0000313" key="1">
    <source>
        <dbReference type="EMBL" id="MEU7296394.1"/>
    </source>
</evidence>
<dbReference type="Proteomes" id="UP001551210">
    <property type="component" value="Unassembled WGS sequence"/>
</dbReference>
<evidence type="ECO:0000313" key="2">
    <source>
        <dbReference type="Proteomes" id="UP001551210"/>
    </source>
</evidence>
<name>A0ABV3D1N5_STREX</name>
<dbReference type="Gene3D" id="1.25.10.10">
    <property type="entry name" value="Leucine-rich Repeat Variant"/>
    <property type="match status" value="2"/>
</dbReference>
<dbReference type="RefSeq" id="WP_359212265.1">
    <property type="nucleotide sequence ID" value="NZ_JBEZAM010000041.1"/>
</dbReference>